<feature type="domain" description="CinA C-terminal" evidence="1">
    <location>
        <begin position="6"/>
        <end position="157"/>
    </location>
</feature>
<keyword evidence="5" id="KW-1185">Reference proteome</keyword>
<reference evidence="3 5" key="2">
    <citation type="submission" date="2016-11" db="EMBL/GenBank/DDBJ databases">
        <authorList>
            <person name="Varghese N."/>
            <person name="Submissions S."/>
        </authorList>
    </citation>
    <scope>NUCLEOTIDE SEQUENCE [LARGE SCALE GENOMIC DNA]</scope>
    <source>
        <strain evidence="3 5">DSM 7308</strain>
    </source>
</reference>
<name>A0A150FQQ4_CLOPD</name>
<dbReference type="AlphaFoldDB" id="A0A150FQQ4"/>
<dbReference type="EMBL" id="FRBG01000018">
    <property type="protein sequence ID" value="SHL25595.1"/>
    <property type="molecule type" value="Genomic_DNA"/>
</dbReference>
<dbReference type="Pfam" id="PF02464">
    <property type="entry name" value="CinA"/>
    <property type="match status" value="1"/>
</dbReference>
<evidence type="ECO:0000259" key="1">
    <source>
        <dbReference type="Pfam" id="PF02464"/>
    </source>
</evidence>
<dbReference type="OrthoDB" id="9801454at2"/>
<sequence length="164" mass="17780">MCVKEVIENEVVKILKSKNLTISVAESCTGGIISSKLINCSGVSSVFIEGIVAYSNQSKIDRLNVNKDTLDKYGAVSEETAKEMAFGIAKSTNVDIAISTTGIAGPLGGSDIKPVGLVYIGLYIKGNIKVKKINLKGERNYIRNEASTIALRYLKEELEEYINQ</sequence>
<proteinExistence type="predicted"/>
<dbReference type="PATRIC" id="fig|1121328.3.peg.602"/>
<evidence type="ECO:0000313" key="2">
    <source>
        <dbReference type="EMBL" id="KXZ39525.1"/>
    </source>
</evidence>
<dbReference type="Proteomes" id="UP000092605">
    <property type="component" value="Unassembled WGS sequence"/>
</dbReference>
<dbReference type="Gene3D" id="3.90.950.20">
    <property type="entry name" value="CinA-like"/>
    <property type="match status" value="1"/>
</dbReference>
<comment type="caution">
    <text evidence="2">The sequence shown here is derived from an EMBL/GenBank/DDBJ whole genome shotgun (WGS) entry which is preliminary data.</text>
</comment>
<accession>A0A150FQQ4</accession>
<evidence type="ECO:0000313" key="3">
    <source>
        <dbReference type="EMBL" id="SHL25595.1"/>
    </source>
</evidence>
<dbReference type="InterPro" id="IPR008136">
    <property type="entry name" value="CinA_C"/>
</dbReference>
<dbReference type="STRING" id="1121328.JWYL7_0600"/>
<evidence type="ECO:0000313" key="4">
    <source>
        <dbReference type="Proteomes" id="UP000092605"/>
    </source>
</evidence>
<dbReference type="Proteomes" id="UP000323392">
    <property type="component" value="Unassembled WGS sequence"/>
</dbReference>
<dbReference type="InterPro" id="IPR036653">
    <property type="entry name" value="CinA-like_C"/>
</dbReference>
<dbReference type="EMBL" id="LSFY01000001">
    <property type="protein sequence ID" value="KXZ39525.1"/>
    <property type="molecule type" value="Genomic_DNA"/>
</dbReference>
<reference evidence="2 4" key="1">
    <citation type="submission" date="2016-02" db="EMBL/GenBank/DDBJ databases">
        <title>Draft genome sequence for Clostridium paradoxum JW-YL-7.</title>
        <authorList>
            <person name="Utturkar S.M."/>
            <person name="Lancaster A."/>
            <person name="Poole F.L."/>
            <person name="Adams M.W."/>
            <person name="Brown S.D."/>
        </authorList>
    </citation>
    <scope>NUCLEOTIDE SEQUENCE [LARGE SCALE GENOMIC DNA]</scope>
    <source>
        <strain evidence="2 4">JW-YL-7</strain>
    </source>
</reference>
<protein>
    <submittedName>
        <fullName evidence="2">CinA domain protein</fullName>
    </submittedName>
    <submittedName>
        <fullName evidence="3">Nicotinamide-nucleotide amidase</fullName>
    </submittedName>
</protein>
<dbReference type="SUPFAM" id="SSF142433">
    <property type="entry name" value="CinA-like"/>
    <property type="match status" value="1"/>
</dbReference>
<dbReference type="NCBIfam" id="TIGR00199">
    <property type="entry name" value="PncC_domain"/>
    <property type="match status" value="1"/>
</dbReference>
<dbReference type="RefSeq" id="WP_066068864.1">
    <property type="nucleotide sequence ID" value="NZ_FRBG01000018.1"/>
</dbReference>
<organism evidence="2 4">
    <name type="scientific">Alkalithermobacter thermoalcaliphilus JW-YL-7 = DSM 7308</name>
    <dbReference type="NCBI Taxonomy" id="1121328"/>
    <lineage>
        <taxon>Bacteria</taxon>
        <taxon>Bacillati</taxon>
        <taxon>Bacillota</taxon>
        <taxon>Clostridia</taxon>
        <taxon>Peptostreptococcales</taxon>
        <taxon>Tepidibacteraceae</taxon>
        <taxon>Alkalithermobacter</taxon>
    </lineage>
</organism>
<evidence type="ECO:0000313" key="5">
    <source>
        <dbReference type="Proteomes" id="UP000323392"/>
    </source>
</evidence>
<gene>
    <name evidence="2" type="ORF">JWYL7_0600</name>
    <name evidence="3" type="ORF">SAMN05661008_01760</name>
</gene>